<dbReference type="Pfam" id="PF01929">
    <property type="entry name" value="Ribosomal_L14e"/>
    <property type="match status" value="1"/>
</dbReference>
<evidence type="ECO:0000256" key="2">
    <source>
        <dbReference type="ARBA" id="ARBA00004496"/>
    </source>
</evidence>
<dbReference type="InterPro" id="IPR039660">
    <property type="entry name" value="Ribosomal_eL14"/>
</dbReference>
<comment type="function">
    <text evidence="1">Component of the ribosome, a large ribonucleoprotein complex responsible for the synthesis of proteins in the cell. The small ribosomal subunit (SSU) binds messenger RNAs (mRNAs) and translates the encoded message by selecting cognate aminoacyl-transfer RNA (tRNA) molecules. The large subunit (LSU) contains the ribosomal catalytic site termed the peptidyl transferase center (PTC), which catalyzes the formation of peptide bonds, thereby polymerizing the amino acids delivered by tRNAs into a polypeptide chain. The nascent polypeptides leave the ribosome through a tunnel in the LSU and interact with protein factors that function in enzymatic processing, targeting, and the membrane insertion of nascent chains at the exit of the ribosomal tunnel.</text>
</comment>
<evidence type="ECO:0000256" key="5">
    <source>
        <dbReference type="ARBA" id="ARBA00022980"/>
    </source>
</evidence>
<evidence type="ECO:0000259" key="8">
    <source>
        <dbReference type="SMART" id="SM00739"/>
    </source>
</evidence>
<evidence type="ECO:0000256" key="6">
    <source>
        <dbReference type="ARBA" id="ARBA00023274"/>
    </source>
</evidence>
<keyword evidence="4" id="KW-0963">Cytoplasm</keyword>
<comment type="subcellular location">
    <subcellularLocation>
        <location evidence="2">Cytoplasm</location>
    </subcellularLocation>
</comment>
<dbReference type="GO" id="GO:0042273">
    <property type="term" value="P:ribosomal large subunit biogenesis"/>
    <property type="evidence" value="ECO:0007669"/>
    <property type="project" value="TreeGrafter"/>
</dbReference>
<dbReference type="CDD" id="cd23702">
    <property type="entry name" value="eL14"/>
    <property type="match status" value="1"/>
</dbReference>
<dbReference type="PANTHER" id="PTHR11127:SF2">
    <property type="entry name" value="LARGE RIBOSOMAL SUBUNIT PROTEIN EL14"/>
    <property type="match status" value="1"/>
</dbReference>
<keyword evidence="5 9" id="KW-0689">Ribosomal protein</keyword>
<dbReference type="Pfam" id="PF00467">
    <property type="entry name" value="KOW"/>
    <property type="match status" value="1"/>
</dbReference>
<dbReference type="InterPro" id="IPR014722">
    <property type="entry name" value="Rib_uL2_dom2"/>
</dbReference>
<evidence type="ECO:0000313" key="10">
    <source>
        <dbReference type="Proteomes" id="UP000092583"/>
    </source>
</evidence>
<comment type="similarity">
    <text evidence="3">Belongs to the eukaryotic ribosomal protein eL14 family.</text>
</comment>
<sequence>MGRWDTSRTQDLSASASASQQTGRTNVEWIHHIERTRRKPQVSSRNLDIIILQSTFKRFVEVGRVVLVNDGPSAGNLAVIVEIIDHNRALIDGPTTSVPRQAFPYRNLILTPYTLASLPRGAGNGVVKKAFEKSGVLEKWQASGWAKKLAARQQRKNASDFDRFQIHLAKKSRREDVRKAYIKEKKASA</sequence>
<dbReference type="GO" id="GO:0003723">
    <property type="term" value="F:RNA binding"/>
    <property type="evidence" value="ECO:0007669"/>
    <property type="project" value="InterPro"/>
</dbReference>
<dbReference type="PANTHER" id="PTHR11127">
    <property type="entry name" value="60S RIBOSOMAL PROTEIN L14"/>
    <property type="match status" value="1"/>
</dbReference>
<evidence type="ECO:0000256" key="1">
    <source>
        <dbReference type="ARBA" id="ARBA00004021"/>
    </source>
</evidence>
<dbReference type="Gene3D" id="6.10.250.2270">
    <property type="match status" value="1"/>
</dbReference>
<dbReference type="AlphaFoldDB" id="A0A1B9IT25"/>
<dbReference type="Gene3D" id="2.30.30.30">
    <property type="match status" value="1"/>
</dbReference>
<dbReference type="SMART" id="SM00739">
    <property type="entry name" value="KOW"/>
    <property type="match status" value="1"/>
</dbReference>
<name>A0A1B9IT25_9TREE</name>
<accession>A0A1B9IT25</accession>
<dbReference type="OrthoDB" id="1875589at2759"/>
<dbReference type="Proteomes" id="UP000092583">
    <property type="component" value="Unassembled WGS sequence"/>
</dbReference>
<dbReference type="InterPro" id="IPR005824">
    <property type="entry name" value="KOW"/>
</dbReference>
<evidence type="ECO:0000313" key="9">
    <source>
        <dbReference type="EMBL" id="OCF58698.1"/>
    </source>
</evidence>
<keyword evidence="6" id="KW-0687">Ribonucleoprotein</keyword>
<dbReference type="STRING" id="1331196.A0A1B9IT25"/>
<dbReference type="GO" id="GO:0022625">
    <property type="term" value="C:cytosolic large ribosomal subunit"/>
    <property type="evidence" value="ECO:0007669"/>
    <property type="project" value="TreeGrafter"/>
</dbReference>
<dbReference type="InterPro" id="IPR002784">
    <property type="entry name" value="Ribosomal_eL14_dom"/>
</dbReference>
<gene>
    <name evidence="9" type="ORF">L486_03188</name>
</gene>
<evidence type="ECO:0000256" key="4">
    <source>
        <dbReference type="ARBA" id="ARBA00022490"/>
    </source>
</evidence>
<dbReference type="GO" id="GO:0003735">
    <property type="term" value="F:structural constituent of ribosome"/>
    <property type="evidence" value="ECO:0007669"/>
    <property type="project" value="InterPro"/>
</dbReference>
<dbReference type="EMBL" id="KI669461">
    <property type="protein sequence ID" value="OCF58698.1"/>
    <property type="molecule type" value="Genomic_DNA"/>
</dbReference>
<proteinExistence type="inferred from homology"/>
<protein>
    <submittedName>
        <fullName evidence="9">50S small subunit ribosomal protein L14e</fullName>
    </submittedName>
</protein>
<keyword evidence="10" id="KW-1185">Reference proteome</keyword>
<dbReference type="GO" id="GO:0006412">
    <property type="term" value="P:translation"/>
    <property type="evidence" value="ECO:0007669"/>
    <property type="project" value="InterPro"/>
</dbReference>
<organism evidence="9 10">
    <name type="scientific">Kwoniella mangroviensis CBS 10435</name>
    <dbReference type="NCBI Taxonomy" id="1331196"/>
    <lineage>
        <taxon>Eukaryota</taxon>
        <taxon>Fungi</taxon>
        <taxon>Dikarya</taxon>
        <taxon>Basidiomycota</taxon>
        <taxon>Agaricomycotina</taxon>
        <taxon>Tremellomycetes</taxon>
        <taxon>Tremellales</taxon>
        <taxon>Cryptococcaceae</taxon>
        <taxon>Kwoniella</taxon>
    </lineage>
</organism>
<evidence type="ECO:0000256" key="3">
    <source>
        <dbReference type="ARBA" id="ARBA00006592"/>
    </source>
</evidence>
<dbReference type="InterPro" id="IPR008991">
    <property type="entry name" value="Translation_prot_SH3-like_sf"/>
</dbReference>
<reference evidence="9 10" key="1">
    <citation type="submission" date="2013-07" db="EMBL/GenBank/DDBJ databases">
        <title>The Genome Sequence of Kwoniella mangroviensis CBS10435.</title>
        <authorList>
            <consortium name="The Broad Institute Genome Sequencing Platform"/>
            <person name="Cuomo C."/>
            <person name="Litvintseva A."/>
            <person name="Chen Y."/>
            <person name="Heitman J."/>
            <person name="Sun S."/>
            <person name="Springer D."/>
            <person name="Dromer F."/>
            <person name="Young S.K."/>
            <person name="Zeng Q."/>
            <person name="Gargeya S."/>
            <person name="Fitzgerald M."/>
            <person name="Abouelleil A."/>
            <person name="Alvarado L."/>
            <person name="Berlin A.M."/>
            <person name="Chapman S.B."/>
            <person name="Dewar J."/>
            <person name="Goldberg J."/>
            <person name="Griggs A."/>
            <person name="Gujja S."/>
            <person name="Hansen M."/>
            <person name="Howarth C."/>
            <person name="Imamovic A."/>
            <person name="Larimer J."/>
            <person name="McCowan C."/>
            <person name="Murphy C."/>
            <person name="Pearson M."/>
            <person name="Priest M."/>
            <person name="Roberts A."/>
            <person name="Saif S."/>
            <person name="Shea T."/>
            <person name="Sykes S."/>
            <person name="Wortman J."/>
            <person name="Nusbaum C."/>
            <person name="Birren B."/>
        </authorList>
    </citation>
    <scope>NUCLEOTIDE SEQUENCE [LARGE SCALE GENOMIC DNA]</scope>
    <source>
        <strain evidence="9 10">CBS 10435</strain>
    </source>
</reference>
<feature type="domain" description="KOW" evidence="8">
    <location>
        <begin position="59"/>
        <end position="86"/>
    </location>
</feature>
<dbReference type="FunFam" id="2.30.30.30:FF:000030">
    <property type="entry name" value="60S ribosomal protein L14"/>
    <property type="match status" value="1"/>
</dbReference>
<feature type="region of interest" description="Disordered" evidence="7">
    <location>
        <begin position="1"/>
        <end position="20"/>
    </location>
</feature>
<evidence type="ECO:0000256" key="7">
    <source>
        <dbReference type="SAM" id="MobiDB-lite"/>
    </source>
</evidence>
<reference evidence="10" key="2">
    <citation type="submission" date="2013-12" db="EMBL/GenBank/DDBJ databases">
        <title>Evolution of pathogenesis and genome organization in the Tremellales.</title>
        <authorList>
            <person name="Cuomo C."/>
            <person name="Litvintseva A."/>
            <person name="Heitman J."/>
            <person name="Chen Y."/>
            <person name="Sun S."/>
            <person name="Springer D."/>
            <person name="Dromer F."/>
            <person name="Young S."/>
            <person name="Zeng Q."/>
            <person name="Chapman S."/>
            <person name="Gujja S."/>
            <person name="Saif S."/>
            <person name="Birren B."/>
        </authorList>
    </citation>
    <scope>NUCLEOTIDE SEQUENCE [LARGE SCALE GENOMIC DNA]</scope>
    <source>
        <strain evidence="10">CBS 10435</strain>
    </source>
</reference>
<dbReference type="SUPFAM" id="SSF50104">
    <property type="entry name" value="Translation proteins SH3-like domain"/>
    <property type="match status" value="1"/>
</dbReference>